<sequence>MAVEMMFRLLAAAVLIAAPTLLFLGFWHGMQYIRNEQLIEQLYGDTSEPVRPPQFDFSVLFSTNGTHDTEASACVYCGKTCRRQMCRSCRDQYL</sequence>
<dbReference type="EMBL" id="JAKRVX010000006">
    <property type="protein sequence ID" value="MCL9817971.1"/>
    <property type="molecule type" value="Genomic_DNA"/>
</dbReference>
<dbReference type="Proteomes" id="UP001203207">
    <property type="component" value="Unassembled WGS sequence"/>
</dbReference>
<keyword evidence="1" id="KW-0812">Transmembrane</keyword>
<reference evidence="2" key="2">
    <citation type="submission" date="2022-02" db="EMBL/GenBank/DDBJ databases">
        <authorList>
            <person name="Elcheninov A.G."/>
            <person name="Sorokin D.Y."/>
            <person name="Kublanov I.V."/>
        </authorList>
    </citation>
    <scope>NUCLEOTIDE SEQUENCE</scope>
    <source>
        <strain evidence="2">AArc-St2</strain>
    </source>
</reference>
<gene>
    <name evidence="2" type="ORF">AArcSt2_13600</name>
</gene>
<organism evidence="2 3">
    <name type="scientific">Natronocalculus amylovorans</name>
    <dbReference type="NCBI Taxonomy" id="2917812"/>
    <lineage>
        <taxon>Archaea</taxon>
        <taxon>Methanobacteriati</taxon>
        <taxon>Methanobacteriota</taxon>
        <taxon>Stenosarchaea group</taxon>
        <taxon>Halobacteria</taxon>
        <taxon>Halobacteriales</taxon>
        <taxon>Haloferacaceae</taxon>
        <taxon>Natronocalculus</taxon>
    </lineage>
</organism>
<evidence type="ECO:0000313" key="3">
    <source>
        <dbReference type="Proteomes" id="UP001203207"/>
    </source>
</evidence>
<evidence type="ECO:0000256" key="1">
    <source>
        <dbReference type="SAM" id="Phobius"/>
    </source>
</evidence>
<comment type="caution">
    <text evidence="2">The sequence shown here is derived from an EMBL/GenBank/DDBJ whole genome shotgun (WGS) entry which is preliminary data.</text>
</comment>
<feature type="transmembrane region" description="Helical" evidence="1">
    <location>
        <begin position="6"/>
        <end position="27"/>
    </location>
</feature>
<name>A0AAE3FZH2_9EURY</name>
<proteinExistence type="predicted"/>
<accession>A0AAE3FZH2</accession>
<keyword evidence="1" id="KW-1133">Transmembrane helix</keyword>
<keyword evidence="3" id="KW-1185">Reference proteome</keyword>
<evidence type="ECO:0000313" key="2">
    <source>
        <dbReference type="EMBL" id="MCL9817971.1"/>
    </source>
</evidence>
<reference evidence="2" key="1">
    <citation type="journal article" date="2022" name="Syst. Appl. Microbiol.">
        <title>Natronocalculus amylovorans gen. nov., sp. nov., and Natranaeroarchaeum aerophilus sp. nov., dominant culturable amylolytic natronoarchaea from hypersaline soda lakes in southwestern Siberia.</title>
        <authorList>
            <person name="Sorokin D.Y."/>
            <person name="Elcheninov A.G."/>
            <person name="Khizhniak T.V."/>
            <person name="Koenen M."/>
            <person name="Bale N.J."/>
            <person name="Damste J.S.S."/>
            <person name="Kublanov I.V."/>
        </authorList>
    </citation>
    <scope>NUCLEOTIDE SEQUENCE</scope>
    <source>
        <strain evidence="2">AArc-St2</strain>
    </source>
</reference>
<protein>
    <submittedName>
        <fullName evidence="2">Uncharacterized protein</fullName>
    </submittedName>
</protein>
<dbReference type="RefSeq" id="WP_250585358.1">
    <property type="nucleotide sequence ID" value="NZ_JAKRVX010000006.1"/>
</dbReference>
<dbReference type="AlphaFoldDB" id="A0AAE3FZH2"/>
<keyword evidence="1" id="KW-0472">Membrane</keyword>